<evidence type="ECO:0000256" key="9">
    <source>
        <dbReference type="PROSITE-ProRule" id="PRU00104"/>
    </source>
</evidence>
<evidence type="ECO:0000259" key="11">
    <source>
        <dbReference type="PROSITE" id="PS51805"/>
    </source>
</evidence>
<comment type="pathway">
    <text evidence="2">Protein modification; protein ubiquitination.</text>
</comment>
<sequence>LYFGTRRRAVWSLICQLCNRRDNCPDKYGEKFTLKKHNITVHYFCLLMSSGIFQRGKEHEGIHGFLVDDIKQEIRRSSRLRCVACKKVGASVGCFIKSCRQMVHMPCGVEQQFIFQFTDSFPSFCKKHRPTQTCSSVPTLPVCCSICLEHIEPVLSYSVLKCPACHGSWFHRNCVQYQAHSAAKFFFKCTLCNNKDQFQQEMLRMGIHIPERDASWELEDNAYGELLEVYQHCDAVKCSCEKGRGYSAETGVFEIVRCKFCGSRGTHRKCSSLKNYETSWSCIDCKGAAEGTVSTLPTHVKSPLAKRQEKKRLIKRCLSSLHPSLISKRRCVDAGPAEILMDLATQLIPHQTTEVLLKSDQVLEAALQAVRQSDFNPCHRLSVRFIRSRESHKVVNQHRFLSLLLQDLQNSCVFEGPEGSKNLALNSQALRDDLYFEIGSLLSLTLVHGASPVAFFSPALYHTLFHYPPDYKLTVQDLGDTTITPKVTMIAESSSLSELKKAMRAASEYLQVAGCWREVEQLDDKNALLEDILNFYLIVRMEMPLQRFREGLRTLGVFERIQACPEGFYPLFCDPVERMTAEAMFSLFTSQFSENEEKKAREETTLGFWKQYLHECEDGQCAASLEDILLFATATDVIPAIGYSPAPMLSFFTPLDPSCAFPQSQPEANHLILPVLPSYELFKKHLEYAVCELSVMQVL</sequence>
<keyword evidence="4" id="KW-0479">Metal-binding</keyword>
<comment type="subcellular location">
    <subcellularLocation>
        <location evidence="1">Nucleus</location>
    </subcellularLocation>
</comment>
<evidence type="ECO:0000256" key="8">
    <source>
        <dbReference type="ARBA" id="ARBA00023242"/>
    </source>
</evidence>
<keyword evidence="5" id="KW-0863">Zinc-finger</keyword>
<dbReference type="InterPro" id="IPR042013">
    <property type="entry name" value="PHF7/G2E3_ePHD"/>
</dbReference>
<dbReference type="Pfam" id="PF26054">
    <property type="entry name" value="PHD_G2E3"/>
    <property type="match status" value="1"/>
</dbReference>
<evidence type="ECO:0000313" key="12">
    <source>
        <dbReference type="Ensembl" id="ENSAMXP00005055442.1"/>
    </source>
</evidence>
<dbReference type="PANTHER" id="PTHR12420:SF42">
    <property type="entry name" value="G2_M PHASE-SPECIFIC E3 UBIQUITIN-PROTEIN LIGASE"/>
    <property type="match status" value="1"/>
</dbReference>
<keyword evidence="8" id="KW-0539">Nucleus</keyword>
<evidence type="ECO:0000256" key="7">
    <source>
        <dbReference type="ARBA" id="ARBA00022833"/>
    </source>
</evidence>
<keyword evidence="3" id="KW-0808">Transferase</keyword>
<reference evidence="12" key="1">
    <citation type="submission" date="2025-08" db="UniProtKB">
        <authorList>
            <consortium name="Ensembl"/>
        </authorList>
    </citation>
    <scope>IDENTIFICATION</scope>
</reference>
<dbReference type="PANTHER" id="PTHR12420">
    <property type="entry name" value="PHD FINGER PROTEIN"/>
    <property type="match status" value="1"/>
</dbReference>
<evidence type="ECO:0000256" key="3">
    <source>
        <dbReference type="ARBA" id="ARBA00022679"/>
    </source>
</evidence>
<evidence type="ECO:0000256" key="5">
    <source>
        <dbReference type="ARBA" id="ARBA00022771"/>
    </source>
</evidence>
<dbReference type="FunFam" id="3.30.40.10:FF:000132">
    <property type="entry name" value="G2/M phase-specific E3 ubiquitin-protein ligase"/>
    <property type="match status" value="1"/>
</dbReference>
<feature type="domain" description="PHD-type" evidence="11">
    <location>
        <begin position="12"/>
        <end position="129"/>
    </location>
</feature>
<organism evidence="12 13">
    <name type="scientific">Astyanax mexicanus</name>
    <name type="common">Blind cave fish</name>
    <name type="synonym">Astyanax fasciatus mexicanus</name>
    <dbReference type="NCBI Taxonomy" id="7994"/>
    <lineage>
        <taxon>Eukaryota</taxon>
        <taxon>Metazoa</taxon>
        <taxon>Chordata</taxon>
        <taxon>Craniata</taxon>
        <taxon>Vertebrata</taxon>
        <taxon>Euteleostomi</taxon>
        <taxon>Actinopterygii</taxon>
        <taxon>Neopterygii</taxon>
        <taxon>Teleostei</taxon>
        <taxon>Ostariophysi</taxon>
        <taxon>Characiformes</taxon>
        <taxon>Characoidei</taxon>
        <taxon>Acestrorhamphidae</taxon>
        <taxon>Acestrorhamphinae</taxon>
        <taxon>Astyanax</taxon>
    </lineage>
</organism>
<dbReference type="InterPro" id="IPR035983">
    <property type="entry name" value="Hect_E3_ubiquitin_ligase"/>
</dbReference>
<evidence type="ECO:0000256" key="4">
    <source>
        <dbReference type="ARBA" id="ARBA00022723"/>
    </source>
</evidence>
<protein>
    <submittedName>
        <fullName evidence="12">G2/M-phase specific E3 ubiquitin protein ligase</fullName>
    </submittedName>
</protein>
<dbReference type="SUPFAM" id="SSF57903">
    <property type="entry name" value="FYVE/PHD zinc finger"/>
    <property type="match status" value="1"/>
</dbReference>
<dbReference type="Ensembl" id="ENSAMXT00005059929.1">
    <property type="protein sequence ID" value="ENSAMXP00005055442.1"/>
    <property type="gene ID" value="ENSAMXG00005024702.1"/>
</dbReference>
<dbReference type="Gene3D" id="3.30.40.10">
    <property type="entry name" value="Zinc/RING finger domain, C3HC4 (zinc finger)"/>
    <property type="match status" value="2"/>
</dbReference>
<evidence type="ECO:0000256" key="2">
    <source>
        <dbReference type="ARBA" id="ARBA00004906"/>
    </source>
</evidence>
<dbReference type="SMART" id="SM00249">
    <property type="entry name" value="PHD"/>
    <property type="match status" value="3"/>
</dbReference>
<dbReference type="GO" id="GO:0004842">
    <property type="term" value="F:ubiquitin-protein transferase activity"/>
    <property type="evidence" value="ECO:0007669"/>
    <property type="project" value="InterPro"/>
</dbReference>
<dbReference type="CDD" id="cd15496">
    <property type="entry name" value="PHD_PHF7_G2E3_like"/>
    <property type="match status" value="1"/>
</dbReference>
<evidence type="ECO:0000256" key="6">
    <source>
        <dbReference type="ARBA" id="ARBA00022786"/>
    </source>
</evidence>
<dbReference type="InterPro" id="IPR013083">
    <property type="entry name" value="Znf_RING/FYVE/PHD"/>
</dbReference>
<dbReference type="PROSITE" id="PS51805">
    <property type="entry name" value="EPHD"/>
    <property type="match status" value="1"/>
</dbReference>
<dbReference type="InterPro" id="IPR059102">
    <property type="entry name" value="PHD_PHF7/G2E3-like"/>
</dbReference>
<dbReference type="Gene3D" id="3.30.2410.10">
    <property type="entry name" value="Hect, E3 ligase catalytic domain"/>
    <property type="match status" value="1"/>
</dbReference>
<dbReference type="Proteomes" id="UP000694621">
    <property type="component" value="Unplaced"/>
</dbReference>
<dbReference type="InterPro" id="IPR051188">
    <property type="entry name" value="PHD-type_Zinc_Finger"/>
</dbReference>
<dbReference type="InterPro" id="IPR000569">
    <property type="entry name" value="HECT_dom"/>
</dbReference>
<dbReference type="GO" id="GO:0008270">
    <property type="term" value="F:zinc ion binding"/>
    <property type="evidence" value="ECO:0007669"/>
    <property type="project" value="UniProtKB-KW"/>
</dbReference>
<keyword evidence="7" id="KW-0862">Zinc</keyword>
<comment type="caution">
    <text evidence="9">Lacks conserved residue(s) required for the propagation of feature annotation.</text>
</comment>
<proteinExistence type="predicted"/>
<name>A0A8B9RN03_ASTMX</name>
<dbReference type="InterPro" id="IPR011011">
    <property type="entry name" value="Znf_FYVE_PHD"/>
</dbReference>
<keyword evidence="6 9" id="KW-0833">Ubl conjugation pathway</keyword>
<dbReference type="PROSITE" id="PS01359">
    <property type="entry name" value="ZF_PHD_1"/>
    <property type="match status" value="1"/>
</dbReference>
<evidence type="ECO:0000256" key="1">
    <source>
        <dbReference type="ARBA" id="ARBA00004123"/>
    </source>
</evidence>
<dbReference type="GO" id="GO:0005634">
    <property type="term" value="C:nucleus"/>
    <property type="evidence" value="ECO:0007669"/>
    <property type="project" value="UniProtKB-SubCell"/>
</dbReference>
<dbReference type="CDD" id="cd15669">
    <property type="entry name" value="ePHD_PHF7_G2E3_like"/>
    <property type="match status" value="1"/>
</dbReference>
<dbReference type="Pfam" id="PF00632">
    <property type="entry name" value="HECT"/>
    <property type="match status" value="1"/>
</dbReference>
<evidence type="ECO:0000313" key="13">
    <source>
        <dbReference type="Proteomes" id="UP000694621"/>
    </source>
</evidence>
<dbReference type="InterPro" id="IPR019786">
    <property type="entry name" value="Zinc_finger_PHD-type_CS"/>
</dbReference>
<dbReference type="Pfam" id="PF13771">
    <property type="entry name" value="zf-HC5HC2H"/>
    <property type="match status" value="1"/>
</dbReference>
<feature type="domain" description="HECT" evidence="10">
    <location>
        <begin position="628"/>
        <end position="699"/>
    </location>
</feature>
<dbReference type="InterPro" id="IPR034732">
    <property type="entry name" value="EPHD"/>
</dbReference>
<dbReference type="AlphaFoldDB" id="A0A8B9RN03"/>
<evidence type="ECO:0000259" key="10">
    <source>
        <dbReference type="PROSITE" id="PS50237"/>
    </source>
</evidence>
<dbReference type="PROSITE" id="PS50237">
    <property type="entry name" value="HECT"/>
    <property type="match status" value="1"/>
</dbReference>
<dbReference type="SUPFAM" id="SSF56204">
    <property type="entry name" value="Hect, E3 ligase catalytic domain"/>
    <property type="match status" value="1"/>
</dbReference>
<dbReference type="InterPro" id="IPR001965">
    <property type="entry name" value="Znf_PHD"/>
</dbReference>
<accession>A0A8B9RN03</accession>